<dbReference type="EMBL" id="VWYH01005942">
    <property type="protein sequence ID" value="NXW88884.1"/>
    <property type="molecule type" value="Genomic_DNA"/>
</dbReference>
<keyword evidence="2" id="KW-1185">Reference proteome</keyword>
<dbReference type="Gene3D" id="1.10.840.10">
    <property type="entry name" value="Ras guanine-nucleotide exchange factors catalytic domain"/>
    <property type="match status" value="1"/>
</dbReference>
<dbReference type="PANTHER" id="PTHR14247:SF10">
    <property type="entry name" value="BREAST CANCER ANTI-ESTROGEN RESISTANCE PROTEIN 3"/>
    <property type="match status" value="1"/>
</dbReference>
<dbReference type="Proteomes" id="UP000541332">
    <property type="component" value="Unassembled WGS sequence"/>
</dbReference>
<proteinExistence type="predicted"/>
<dbReference type="GO" id="GO:0007264">
    <property type="term" value="P:small GTPase-mediated signal transduction"/>
    <property type="evidence" value="ECO:0007669"/>
    <property type="project" value="InterPro"/>
</dbReference>
<protein>
    <submittedName>
        <fullName evidence="1">BCAR3 protein</fullName>
    </submittedName>
</protein>
<accession>A0A7L4FPZ9</accession>
<reference evidence="1 2" key="1">
    <citation type="submission" date="2020-02" db="EMBL/GenBank/DDBJ databases">
        <title>Bird 10,000 Genomes (B10K) Project - Family phase.</title>
        <authorList>
            <person name="Zhang G."/>
        </authorList>
    </citation>
    <scope>NUCLEOTIDE SEQUENCE [LARGE SCALE GENOMIC DNA]</scope>
    <source>
        <strain evidence="1">B10K-DU-006-06</strain>
    </source>
</reference>
<dbReference type="GO" id="GO:0005085">
    <property type="term" value="F:guanyl-nucleotide exchange factor activity"/>
    <property type="evidence" value="ECO:0007669"/>
    <property type="project" value="InterPro"/>
</dbReference>
<dbReference type="OrthoDB" id="2412973at2759"/>
<evidence type="ECO:0000313" key="1">
    <source>
        <dbReference type="EMBL" id="NXW88884.1"/>
    </source>
</evidence>
<evidence type="ECO:0000313" key="2">
    <source>
        <dbReference type="Proteomes" id="UP000541332"/>
    </source>
</evidence>
<dbReference type="AlphaFoldDB" id="A0A7L4FPZ9"/>
<dbReference type="PANTHER" id="PTHR14247">
    <property type="entry name" value="BREAST CANCER ANTI-ESTROGEN RESISTANCE PROTEIN 3 HOMOLOG-LIKE PROTEIN"/>
    <property type="match status" value="1"/>
</dbReference>
<dbReference type="InterPro" id="IPR036964">
    <property type="entry name" value="RASGEF_cat_dom_sf"/>
</dbReference>
<feature type="non-terminal residue" evidence="1">
    <location>
        <position position="118"/>
    </location>
</feature>
<feature type="non-terminal residue" evidence="1">
    <location>
        <position position="1"/>
    </location>
</feature>
<gene>
    <name evidence="1" type="primary">Bcar3_0</name>
    <name evidence="1" type="ORF">ALOBEC_R15418</name>
</gene>
<name>A0A7L4FPZ9_9COLU</name>
<sequence>MPLVTLMERQAVIFEGVDLWESSDQSCEIMLKHLATARQIAQNAEMYSLTAEQMLEGFQPDEEMSEIFKTEFQMRLFWGSKGAQVNKNERYEKFSQILTALSQKLEPPSVKQVEQLSI</sequence>
<comment type="caution">
    <text evidence="1">The sequence shown here is derived from an EMBL/GenBank/DDBJ whole genome shotgun (WGS) entry which is preliminary data.</text>
</comment>
<dbReference type="InterPro" id="IPR051853">
    <property type="entry name" value="SH2-Ras-GEF_adapter"/>
</dbReference>
<organism evidence="1 2">
    <name type="scientific">Pampusana beccarii</name>
    <name type="common">Western bronze ground-dove</name>
    <dbReference type="NCBI Taxonomy" id="2953425"/>
    <lineage>
        <taxon>Eukaryota</taxon>
        <taxon>Metazoa</taxon>
        <taxon>Chordata</taxon>
        <taxon>Craniata</taxon>
        <taxon>Vertebrata</taxon>
        <taxon>Euteleostomi</taxon>
        <taxon>Archelosauria</taxon>
        <taxon>Archosauria</taxon>
        <taxon>Dinosauria</taxon>
        <taxon>Saurischia</taxon>
        <taxon>Theropoda</taxon>
        <taxon>Coelurosauria</taxon>
        <taxon>Aves</taxon>
        <taxon>Neognathae</taxon>
        <taxon>Neoaves</taxon>
        <taxon>Columbimorphae</taxon>
        <taxon>Columbiformes</taxon>
        <taxon>Columbidae</taxon>
        <taxon>Pampusana</taxon>
    </lineage>
</organism>